<feature type="domain" description="NADP-dependent oxidoreductase" evidence="2">
    <location>
        <begin position="15"/>
        <end position="313"/>
    </location>
</feature>
<sequence length="324" mass="36997">MKYLTIPGVDKPLSRLILGTSGLSRDKQTAFALLDAFVELGGNTLDTAHLYNQGKSEQMIGDWLQARRNREAIVIMDKGGHHFVSEDGRHDPSSSRVNPKDITQDLLESLERLQVNYIDLYVLHRDDLAVPVDLLMDMLEEHIRAGRVKRAGVSNWSCERIEAANRYADQKGYHRLVVNSPSFSLARNNEPRWPGTVYLDQEYKRWHQRTQMPVLSWASQASGFFTGRFTPGNKPNPDIARVYYNDDNWERYRRASAAAERLGAFYTANHVALAYVLNQPFPTCAIIGPQTVEELRDCFLAMNLDISAEELQWINLESESWRAP</sequence>
<keyword evidence="4" id="KW-1185">Reference proteome</keyword>
<dbReference type="GO" id="GO:0016491">
    <property type="term" value="F:oxidoreductase activity"/>
    <property type="evidence" value="ECO:0007669"/>
    <property type="project" value="UniProtKB-KW"/>
</dbReference>
<reference evidence="3" key="1">
    <citation type="submission" date="2021-01" db="EMBL/GenBank/DDBJ databases">
        <title>Genomic Encyclopedia of Type Strains, Phase IV (KMG-IV): sequencing the most valuable type-strain genomes for metagenomic binning, comparative biology and taxonomic classification.</title>
        <authorList>
            <person name="Goeker M."/>
        </authorList>
    </citation>
    <scope>NUCLEOTIDE SEQUENCE</scope>
    <source>
        <strain evidence="3">DSM 25523</strain>
    </source>
</reference>
<dbReference type="RefSeq" id="WP_204518006.1">
    <property type="nucleotide sequence ID" value="NZ_BAABIN010000020.1"/>
</dbReference>
<dbReference type="SUPFAM" id="SSF51430">
    <property type="entry name" value="NAD(P)-linked oxidoreductase"/>
    <property type="match status" value="1"/>
</dbReference>
<dbReference type="InterPro" id="IPR020471">
    <property type="entry name" value="AKR"/>
</dbReference>
<comment type="caution">
    <text evidence="3">The sequence shown here is derived from an EMBL/GenBank/DDBJ whole genome shotgun (WGS) entry which is preliminary data.</text>
</comment>
<evidence type="ECO:0000256" key="1">
    <source>
        <dbReference type="ARBA" id="ARBA00023002"/>
    </source>
</evidence>
<evidence type="ECO:0000259" key="2">
    <source>
        <dbReference type="Pfam" id="PF00248"/>
    </source>
</evidence>
<dbReference type="Proteomes" id="UP000717624">
    <property type="component" value="Unassembled WGS sequence"/>
</dbReference>
<accession>A0A938Y0K1</accession>
<dbReference type="Pfam" id="PF00248">
    <property type="entry name" value="Aldo_ket_red"/>
    <property type="match status" value="1"/>
</dbReference>
<organism evidence="3 4">
    <name type="scientific">Brevibacillus fulvus</name>
    <dbReference type="NCBI Taxonomy" id="1125967"/>
    <lineage>
        <taxon>Bacteria</taxon>
        <taxon>Bacillati</taxon>
        <taxon>Bacillota</taxon>
        <taxon>Bacilli</taxon>
        <taxon>Bacillales</taxon>
        <taxon>Paenibacillaceae</taxon>
        <taxon>Brevibacillus</taxon>
    </lineage>
</organism>
<dbReference type="AlphaFoldDB" id="A0A938Y0K1"/>
<dbReference type="CDD" id="cd19082">
    <property type="entry name" value="AKR_AKR10A1_2"/>
    <property type="match status" value="1"/>
</dbReference>
<dbReference type="InterPro" id="IPR023210">
    <property type="entry name" value="NADP_OxRdtase_dom"/>
</dbReference>
<protein>
    <submittedName>
        <fullName evidence="3">Aryl-alcohol dehydrogenase-like predicted oxidoreductase</fullName>
    </submittedName>
</protein>
<dbReference type="Gene3D" id="3.20.20.100">
    <property type="entry name" value="NADP-dependent oxidoreductase domain"/>
    <property type="match status" value="1"/>
</dbReference>
<evidence type="ECO:0000313" key="3">
    <source>
        <dbReference type="EMBL" id="MBM7590249.1"/>
    </source>
</evidence>
<gene>
    <name evidence="3" type="ORF">JOD01_001853</name>
</gene>
<dbReference type="GO" id="GO:0005829">
    <property type="term" value="C:cytosol"/>
    <property type="evidence" value="ECO:0007669"/>
    <property type="project" value="TreeGrafter"/>
</dbReference>
<dbReference type="PRINTS" id="PR00069">
    <property type="entry name" value="ALDKETRDTASE"/>
</dbReference>
<proteinExistence type="predicted"/>
<evidence type="ECO:0000313" key="4">
    <source>
        <dbReference type="Proteomes" id="UP000717624"/>
    </source>
</evidence>
<dbReference type="EMBL" id="JAFBEB010000005">
    <property type="protein sequence ID" value="MBM7590249.1"/>
    <property type="molecule type" value="Genomic_DNA"/>
</dbReference>
<dbReference type="InterPro" id="IPR036812">
    <property type="entry name" value="NAD(P)_OxRdtase_dom_sf"/>
</dbReference>
<dbReference type="PANTHER" id="PTHR43364:SF4">
    <property type="entry name" value="NAD(P)-LINKED OXIDOREDUCTASE SUPERFAMILY PROTEIN"/>
    <property type="match status" value="1"/>
</dbReference>
<name>A0A938Y0K1_9BACL</name>
<dbReference type="InterPro" id="IPR050523">
    <property type="entry name" value="AKR_Detox_Biosynth"/>
</dbReference>
<dbReference type="PANTHER" id="PTHR43364">
    <property type="entry name" value="NADH-SPECIFIC METHYLGLYOXAL REDUCTASE-RELATED"/>
    <property type="match status" value="1"/>
</dbReference>
<keyword evidence="1" id="KW-0560">Oxidoreductase</keyword>